<reference evidence="2 3" key="1">
    <citation type="submission" date="2019-03" db="EMBL/GenBank/DDBJ databases">
        <title>Genomic Encyclopedia of Type Strains, Phase III (KMG-III): the genomes of soil and plant-associated and newly described type strains.</title>
        <authorList>
            <person name="Whitman W."/>
        </authorList>
    </citation>
    <scope>NUCLEOTIDE SEQUENCE [LARGE SCALE GENOMIC DNA]</scope>
    <source>
        <strain evidence="2 3">CGMCC 1.7660</strain>
    </source>
</reference>
<dbReference type="PANTHER" id="PTHR30199">
    <property type="entry name" value="MFS FAMILY TRANSPORTER, PREDICTED SUBSTRATE BENZOATE"/>
    <property type="match status" value="1"/>
</dbReference>
<feature type="transmembrane region" description="Helical" evidence="1">
    <location>
        <begin position="258"/>
        <end position="288"/>
    </location>
</feature>
<sequence>MTDPVAQPVPAGYLGDFSVPAFAAGWLAAFVGFASSFAVIIQGLTAMGASQAEAASGLMALSIAMGLCAIILSLRTRQPISIAWSTPGAALLAATAMPAGGFPVAVGAFLVSSTLIVVAGFWKPLGRAVAAIPAPLANAMLAGVLLGLCLAPVKAVAEAPAQGLLIIATWALVARFRRLLAVPAAVVVTIAIIALTVDVGSIAPGALWPNPILVMPDFTIAGLVGIALPLFIVTMASQNIPGIAVLNVNNYRPAPGPLFSATGLFSLLSAPFGGHAVNLAAITAALCAGADAHPDPARRYWAAVVAGIFYVLFGLAAGAATAFISAAPPILIQAVAGLALLGALGGALMGAMAGAEDREAAIVTFVVTASGLSFFGVSGAFWGLVAGGAIYGLSRWRRNGA</sequence>
<dbReference type="GO" id="GO:0042925">
    <property type="term" value="F:benzoate transmembrane transporter activity"/>
    <property type="evidence" value="ECO:0007669"/>
    <property type="project" value="InterPro"/>
</dbReference>
<organism evidence="2 3">
    <name type="scientific">Dongia mobilis</name>
    <dbReference type="NCBI Taxonomy" id="578943"/>
    <lineage>
        <taxon>Bacteria</taxon>
        <taxon>Pseudomonadati</taxon>
        <taxon>Pseudomonadota</taxon>
        <taxon>Alphaproteobacteria</taxon>
        <taxon>Rhodospirillales</taxon>
        <taxon>Dongiaceae</taxon>
        <taxon>Dongia</taxon>
    </lineage>
</organism>
<keyword evidence="1" id="KW-0812">Transmembrane</keyword>
<feature type="transmembrane region" description="Helical" evidence="1">
    <location>
        <begin position="218"/>
        <end position="238"/>
    </location>
</feature>
<keyword evidence="1" id="KW-0472">Membrane</keyword>
<evidence type="ECO:0000256" key="1">
    <source>
        <dbReference type="SAM" id="Phobius"/>
    </source>
</evidence>
<feature type="transmembrane region" description="Helical" evidence="1">
    <location>
        <begin position="155"/>
        <end position="173"/>
    </location>
</feature>
<feature type="transmembrane region" description="Helical" evidence="1">
    <location>
        <begin position="179"/>
        <end position="197"/>
    </location>
</feature>
<dbReference type="InterPro" id="IPR004711">
    <property type="entry name" value="Benzoate_Transporter"/>
</dbReference>
<evidence type="ECO:0000313" key="2">
    <source>
        <dbReference type="EMBL" id="TDQ84147.1"/>
    </source>
</evidence>
<proteinExistence type="predicted"/>
<dbReference type="EMBL" id="SNYW01000006">
    <property type="protein sequence ID" value="TDQ84147.1"/>
    <property type="molecule type" value="Genomic_DNA"/>
</dbReference>
<feature type="transmembrane region" description="Helical" evidence="1">
    <location>
        <begin position="300"/>
        <end position="324"/>
    </location>
</feature>
<dbReference type="OrthoDB" id="9792424at2"/>
<keyword evidence="3" id="KW-1185">Reference proteome</keyword>
<feature type="transmembrane region" description="Helical" evidence="1">
    <location>
        <begin position="330"/>
        <end position="353"/>
    </location>
</feature>
<dbReference type="GO" id="GO:0005886">
    <property type="term" value="C:plasma membrane"/>
    <property type="evidence" value="ECO:0007669"/>
    <property type="project" value="TreeGrafter"/>
</dbReference>
<feature type="transmembrane region" description="Helical" evidence="1">
    <location>
        <begin position="54"/>
        <end position="74"/>
    </location>
</feature>
<gene>
    <name evidence="2" type="ORF">A8950_0695</name>
</gene>
<feature type="transmembrane region" description="Helical" evidence="1">
    <location>
        <begin position="104"/>
        <end position="122"/>
    </location>
</feature>
<keyword evidence="1" id="KW-1133">Transmembrane helix</keyword>
<accession>A0A4R6WWT4</accession>
<feature type="transmembrane region" description="Helical" evidence="1">
    <location>
        <begin position="20"/>
        <end position="42"/>
    </location>
</feature>
<comment type="caution">
    <text evidence="2">The sequence shown here is derived from an EMBL/GenBank/DDBJ whole genome shotgun (WGS) entry which is preliminary data.</text>
</comment>
<name>A0A4R6WWT4_9PROT</name>
<dbReference type="Pfam" id="PF03594">
    <property type="entry name" value="BenE"/>
    <property type="match status" value="1"/>
</dbReference>
<dbReference type="AlphaFoldDB" id="A0A4R6WWT4"/>
<dbReference type="NCBIfam" id="TIGR00843">
    <property type="entry name" value="benE"/>
    <property type="match status" value="1"/>
</dbReference>
<protein>
    <submittedName>
        <fullName evidence="2">Benzoate membrane transport protein</fullName>
    </submittedName>
</protein>
<feature type="transmembrane region" description="Helical" evidence="1">
    <location>
        <begin position="360"/>
        <end position="393"/>
    </location>
</feature>
<feature type="transmembrane region" description="Helical" evidence="1">
    <location>
        <begin position="128"/>
        <end position="148"/>
    </location>
</feature>
<dbReference type="Proteomes" id="UP000295783">
    <property type="component" value="Unassembled WGS sequence"/>
</dbReference>
<dbReference type="PANTHER" id="PTHR30199:SF0">
    <property type="entry name" value="INNER MEMBRANE PROTEIN YDCO"/>
    <property type="match status" value="1"/>
</dbReference>
<evidence type="ECO:0000313" key="3">
    <source>
        <dbReference type="Proteomes" id="UP000295783"/>
    </source>
</evidence>
<dbReference type="RefSeq" id="WP_133612197.1">
    <property type="nucleotide sequence ID" value="NZ_SNYW01000006.1"/>
</dbReference>